<dbReference type="GO" id="GO:0008239">
    <property type="term" value="F:dipeptidyl-peptidase activity"/>
    <property type="evidence" value="ECO:0007669"/>
    <property type="project" value="TreeGrafter"/>
</dbReference>
<proteinExistence type="predicted"/>
<keyword evidence="4" id="KW-1185">Reference proteome</keyword>
<accession>A0A5S5DCA4</accession>
<dbReference type="EMBL" id="VNHX01000014">
    <property type="protein sequence ID" value="TYP93134.1"/>
    <property type="molecule type" value="Genomic_DNA"/>
</dbReference>
<feature type="domain" description="Peptidase S9 prolyl oligopeptidase catalytic" evidence="1">
    <location>
        <begin position="503"/>
        <end position="696"/>
    </location>
</feature>
<organism evidence="3 4">
    <name type="scientific">Sphingobacterium allocomposti</name>
    <dbReference type="NCBI Taxonomy" id="415956"/>
    <lineage>
        <taxon>Bacteria</taxon>
        <taxon>Pseudomonadati</taxon>
        <taxon>Bacteroidota</taxon>
        <taxon>Sphingobacteriia</taxon>
        <taxon>Sphingobacteriales</taxon>
        <taxon>Sphingobacteriaceae</taxon>
        <taxon>Sphingobacterium</taxon>
    </lineage>
</organism>
<evidence type="ECO:0000313" key="4">
    <source>
        <dbReference type="Proteomes" id="UP000325105"/>
    </source>
</evidence>
<dbReference type="PANTHER" id="PTHR11731:SF193">
    <property type="entry name" value="DIPEPTIDYL PEPTIDASE 9"/>
    <property type="match status" value="1"/>
</dbReference>
<dbReference type="InterPro" id="IPR001375">
    <property type="entry name" value="Peptidase_S9_cat"/>
</dbReference>
<dbReference type="GO" id="GO:0006508">
    <property type="term" value="P:proteolysis"/>
    <property type="evidence" value="ECO:0007669"/>
    <property type="project" value="InterPro"/>
</dbReference>
<dbReference type="RefSeq" id="WP_148909079.1">
    <property type="nucleotide sequence ID" value="NZ_VNHX01000014.1"/>
</dbReference>
<dbReference type="OrthoDB" id="9777457at2"/>
<dbReference type="SUPFAM" id="SSF82171">
    <property type="entry name" value="DPP6 N-terminal domain-like"/>
    <property type="match status" value="1"/>
</dbReference>
<dbReference type="Pfam" id="PF00930">
    <property type="entry name" value="DPPIV_N"/>
    <property type="match status" value="1"/>
</dbReference>
<name>A0A5S5DCA4_9SPHI</name>
<protein>
    <submittedName>
        <fullName evidence="3">Dipeptidyl-peptidase-4</fullName>
    </submittedName>
</protein>
<dbReference type="PANTHER" id="PTHR11731">
    <property type="entry name" value="PROTEASE FAMILY S9B,C DIPEPTIDYL-PEPTIDASE IV-RELATED"/>
    <property type="match status" value="1"/>
</dbReference>
<dbReference type="InterPro" id="IPR029058">
    <property type="entry name" value="AB_hydrolase_fold"/>
</dbReference>
<dbReference type="Gene3D" id="2.140.10.30">
    <property type="entry name" value="Dipeptidylpeptidase IV, N-terminal domain"/>
    <property type="match status" value="1"/>
</dbReference>
<dbReference type="Proteomes" id="UP000325105">
    <property type="component" value="Unassembled WGS sequence"/>
</dbReference>
<dbReference type="InterPro" id="IPR002469">
    <property type="entry name" value="Peptidase_S9B_N"/>
</dbReference>
<reference evidence="3 4" key="1">
    <citation type="submission" date="2019-07" db="EMBL/GenBank/DDBJ databases">
        <title>Genomic Encyclopedia of Archaeal and Bacterial Type Strains, Phase II (KMG-II): from individual species to whole genera.</title>
        <authorList>
            <person name="Goeker M."/>
        </authorList>
    </citation>
    <scope>NUCLEOTIDE SEQUENCE [LARGE SCALE GENOMIC DNA]</scope>
    <source>
        <strain evidence="3 4">DSM 18850</strain>
    </source>
</reference>
<dbReference type="Pfam" id="PF00326">
    <property type="entry name" value="Peptidase_S9"/>
    <property type="match status" value="1"/>
</dbReference>
<dbReference type="SUPFAM" id="SSF53474">
    <property type="entry name" value="alpha/beta-Hydrolases"/>
    <property type="match status" value="1"/>
</dbReference>
<feature type="domain" description="Dipeptidylpeptidase IV N-terminal" evidence="2">
    <location>
        <begin position="94"/>
        <end position="416"/>
    </location>
</feature>
<dbReference type="Gene3D" id="3.40.50.1820">
    <property type="entry name" value="alpha/beta hydrolase"/>
    <property type="match status" value="1"/>
</dbReference>
<dbReference type="GO" id="GO:0008236">
    <property type="term" value="F:serine-type peptidase activity"/>
    <property type="evidence" value="ECO:0007669"/>
    <property type="project" value="InterPro"/>
</dbReference>
<evidence type="ECO:0000313" key="3">
    <source>
        <dbReference type="EMBL" id="TYP93134.1"/>
    </source>
</evidence>
<comment type="caution">
    <text evidence="3">The sequence shown here is derived from an EMBL/GenBank/DDBJ whole genome shotgun (WGS) entry which is preliminary data.</text>
</comment>
<dbReference type="AlphaFoldDB" id="A0A5S5DCA4"/>
<evidence type="ECO:0000259" key="2">
    <source>
        <dbReference type="Pfam" id="PF00930"/>
    </source>
</evidence>
<sequence>MRKTLTSLSMSVLFITQLAAQKKELSFAQAWGQEFSVTRPINQYTGWVDNNHFIEKDKDDGKLYQVHVKTGKRSPYTPPPTSDVSVSVKDNDIYIQYGNQEPKRLTNSPEVAEKNPTLSPDGNFVAFTRDHDLYSVEVNSGKEIRYTSDATDVIYNGWSSWVYYEEILGRSTNYKAFWWSPDSKRIAFMRFDDTQVPMFPIYVSKGQHGYLEETRYPKAGDPNPEVRIGFVEVEGGPVVWADFDPKDDQYFGQPYWSFDSRSIMVQWMNRDQTNLKFYGVNPVDGKKKEIYAEQQESWINLDHDERITYLKDNKHYILKSDRTGWAHYYLYTLDGKLVNPLTAGEWQVTSLKLVDEKKKIIYFTARKENSATIDLYSVRYDGKNLKRLTFGDYTHQVSVSPDGQYFITNYSNVTTPNKVALVDNSGKIVKELADSRSSDFDSYNIGKTVYFTIKSDDGKFDLPMVITYPVDFDESKSYPVIMSIYGGPDAGTVRNTWKGTANQYWAKEGIIQVSCDHRASGHYGKQGVAWMHRNLGKWEMIDYITVAKWLKGKPWVKKDKLLITGHSYGGYMTCLALTKGADYFDYGIAGAPVTSWELYDTHYTERWMDTPQDNAEGYKAGSVLTYVDNYKGGLRIMHGDLDDNVHLQNTMQLVDALTDKAVPFELMIYPGSRHGFARSKSAYDFRERARFYYQYLLEKPLPSAFK</sequence>
<gene>
    <name evidence="3" type="ORF">BC792_11435</name>
</gene>
<dbReference type="InterPro" id="IPR050278">
    <property type="entry name" value="Serine_Prot_S9B/DPPIV"/>
</dbReference>
<evidence type="ECO:0000259" key="1">
    <source>
        <dbReference type="Pfam" id="PF00326"/>
    </source>
</evidence>